<dbReference type="PANTHER" id="PTHR33434:SF3">
    <property type="entry name" value="DEGV DOMAIN-CONTAINING PROTEIN YITS"/>
    <property type="match status" value="1"/>
</dbReference>
<organism evidence="3 4">
    <name type="scientific">Citroniella saccharovorans</name>
    <dbReference type="NCBI Taxonomy" id="2053367"/>
    <lineage>
        <taxon>Bacteria</taxon>
        <taxon>Bacillati</taxon>
        <taxon>Bacillota</taxon>
        <taxon>Tissierellia</taxon>
        <taxon>Tissierellales</taxon>
        <taxon>Peptoniphilaceae</taxon>
        <taxon>Citroniella</taxon>
    </lineage>
</organism>
<dbReference type="Proteomes" id="UP001357733">
    <property type="component" value="Unassembled WGS sequence"/>
</dbReference>
<evidence type="ECO:0000313" key="4">
    <source>
        <dbReference type="Proteomes" id="UP001357733"/>
    </source>
</evidence>
<comment type="caution">
    <text evidence="3">The sequence shown here is derived from an EMBL/GenBank/DDBJ whole genome shotgun (WGS) entry which is preliminary data.</text>
</comment>
<dbReference type="PROSITE" id="PS51482">
    <property type="entry name" value="DEGV"/>
    <property type="match status" value="1"/>
</dbReference>
<accession>A0AAW9MWZ0</accession>
<gene>
    <name evidence="3" type="ORF">VLK81_03010</name>
</gene>
<dbReference type="Gene3D" id="2.20.28.50">
    <property type="entry name" value="degv family protein"/>
    <property type="match status" value="1"/>
</dbReference>
<dbReference type="InterPro" id="IPR043168">
    <property type="entry name" value="DegV_C"/>
</dbReference>
<reference evidence="3 4" key="1">
    <citation type="submission" date="2024-01" db="EMBL/GenBank/DDBJ databases">
        <title>Complete genome sequence of Citroniella saccharovorans strain M6.X9, isolated from human fecal sample.</title>
        <authorList>
            <person name="Cheng G."/>
            <person name="Westerholm M."/>
            <person name="Schnurer A."/>
        </authorList>
    </citation>
    <scope>NUCLEOTIDE SEQUENCE [LARGE SCALE GENOMIC DNA]</scope>
    <source>
        <strain evidence="3 4">DSM 29873</strain>
    </source>
</reference>
<keyword evidence="2" id="KW-0446">Lipid-binding</keyword>
<dbReference type="InterPro" id="IPR050270">
    <property type="entry name" value="DegV_domain_contain"/>
</dbReference>
<sequence>MIKIVVDTASDLPKDLIEKYNLDYFTVCVIDEEKSEIVSDIGIKEFYDNQRNNKVYKTSQVSSIDFRNYFEEKAKNGEKVLYLAMSGGISGTFNTSLAILNEIKEKYPDCQIVTIDSKACTMANGLIALKAAKLAQTIDDMDELVGHVNNMVKAIFHIFTVGDLEYLYRGGRVSRSQKALGGVLGIRPILGVTKEKGELYPVSKVRGKKKFCKAFIDQAKSMSNFIKDQPFILCHGDWEEVANETRDYMIENENIDPKNIHIFNIGPVVGSHTGPEVLALFYLEDENYTFDIDL</sequence>
<keyword evidence="4" id="KW-1185">Reference proteome</keyword>
<dbReference type="Gene3D" id="3.40.50.10440">
    <property type="entry name" value="Dihydroxyacetone kinase, domain 1"/>
    <property type="match status" value="1"/>
</dbReference>
<dbReference type="InterPro" id="IPR003797">
    <property type="entry name" value="DegV"/>
</dbReference>
<protein>
    <submittedName>
        <fullName evidence="3">DegV family protein</fullName>
    </submittedName>
</protein>
<dbReference type="Pfam" id="PF02645">
    <property type="entry name" value="DegV"/>
    <property type="match status" value="1"/>
</dbReference>
<name>A0AAW9MWZ0_9FIRM</name>
<proteinExistence type="predicted"/>
<dbReference type="GO" id="GO:0008289">
    <property type="term" value="F:lipid binding"/>
    <property type="evidence" value="ECO:0007669"/>
    <property type="project" value="UniProtKB-KW"/>
</dbReference>
<evidence type="ECO:0000256" key="2">
    <source>
        <dbReference type="ARBA" id="ARBA00023121"/>
    </source>
</evidence>
<dbReference type="SUPFAM" id="SSF82549">
    <property type="entry name" value="DAK1/DegV-like"/>
    <property type="match status" value="1"/>
</dbReference>
<evidence type="ECO:0000313" key="3">
    <source>
        <dbReference type="EMBL" id="MEB3429005.1"/>
    </source>
</evidence>
<dbReference type="NCBIfam" id="TIGR00762">
    <property type="entry name" value="DegV"/>
    <property type="match status" value="1"/>
</dbReference>
<dbReference type="AlphaFoldDB" id="A0AAW9MWZ0"/>
<dbReference type="EMBL" id="JAYKOT010000003">
    <property type="protein sequence ID" value="MEB3429005.1"/>
    <property type="molecule type" value="Genomic_DNA"/>
</dbReference>
<evidence type="ECO:0000256" key="1">
    <source>
        <dbReference type="ARBA" id="ARBA00003238"/>
    </source>
</evidence>
<dbReference type="RefSeq" id="WP_324619116.1">
    <property type="nucleotide sequence ID" value="NZ_JAYKOT010000003.1"/>
</dbReference>
<comment type="function">
    <text evidence="1">May bind long-chain fatty acids, such as palmitate, and may play a role in lipid transport or fatty acid metabolism.</text>
</comment>
<dbReference type="Gene3D" id="3.30.1180.10">
    <property type="match status" value="1"/>
</dbReference>
<dbReference type="PANTHER" id="PTHR33434">
    <property type="entry name" value="DEGV DOMAIN-CONTAINING PROTEIN DR_1986-RELATED"/>
    <property type="match status" value="1"/>
</dbReference>